<evidence type="ECO:0000313" key="5">
    <source>
        <dbReference type="Proteomes" id="UP000236305"/>
    </source>
</evidence>
<dbReference type="EMBL" id="MPSH01000025">
    <property type="protein sequence ID" value="PNH29687.1"/>
    <property type="molecule type" value="Genomic_DNA"/>
</dbReference>
<dbReference type="AlphaFoldDB" id="A0A2J8BY34"/>
<dbReference type="GO" id="GO:0005739">
    <property type="term" value="C:mitochondrion"/>
    <property type="evidence" value="ECO:0007669"/>
    <property type="project" value="TreeGrafter"/>
</dbReference>
<comment type="caution">
    <text evidence="4">The sequence shown here is derived from an EMBL/GenBank/DDBJ whole genome shotgun (WGS) entry which is preliminary data.</text>
</comment>
<dbReference type="PANTHER" id="PTHR11138:SF5">
    <property type="entry name" value="METHIONYL-TRNA FORMYLTRANSFERASE, MITOCHONDRIAL"/>
    <property type="match status" value="1"/>
</dbReference>
<dbReference type="Proteomes" id="UP000288725">
    <property type="component" value="Chromosome 2"/>
</dbReference>
<dbReference type="InterPro" id="IPR036477">
    <property type="entry name" value="Formyl_transf_N_sf"/>
</dbReference>
<evidence type="ECO:0000256" key="1">
    <source>
        <dbReference type="ARBA" id="ARBA00012261"/>
    </source>
</evidence>
<reference evidence="4 6" key="2">
    <citation type="submission" date="2018-12" db="EMBL/GenBank/DDBJ databases">
        <title>Genome of Verticillium dahliae isolate Getta Getta.</title>
        <authorList>
            <person name="Gardiner D.M."/>
        </authorList>
    </citation>
    <scope>NUCLEOTIDE SEQUENCE [LARGE SCALE GENOMIC DNA]</scope>
    <source>
        <strain evidence="4 6">Getta Getta</strain>
    </source>
</reference>
<name>A0A2J8BY34_VERDA</name>
<dbReference type="SUPFAM" id="SSF53328">
    <property type="entry name" value="Formyltransferase"/>
    <property type="match status" value="1"/>
</dbReference>
<organism evidence="4 6">
    <name type="scientific">Verticillium dahliae</name>
    <name type="common">Verticillium wilt</name>
    <dbReference type="NCBI Taxonomy" id="27337"/>
    <lineage>
        <taxon>Eukaryota</taxon>
        <taxon>Fungi</taxon>
        <taxon>Dikarya</taxon>
        <taxon>Ascomycota</taxon>
        <taxon>Pezizomycotina</taxon>
        <taxon>Sordariomycetes</taxon>
        <taxon>Hypocreomycetidae</taxon>
        <taxon>Glomerellales</taxon>
        <taxon>Plectosphaerellaceae</taxon>
        <taxon>Verticillium</taxon>
    </lineage>
</organism>
<dbReference type="PANTHER" id="PTHR11138">
    <property type="entry name" value="METHIONYL-TRNA FORMYLTRANSFERASE"/>
    <property type="match status" value="1"/>
</dbReference>
<proteinExistence type="predicted"/>
<dbReference type="Pfam" id="PF00551">
    <property type="entry name" value="Formyl_trans_N"/>
    <property type="match status" value="1"/>
</dbReference>
<reference evidence="3 5" key="1">
    <citation type="submission" date="2017-12" db="EMBL/GenBank/DDBJ databases">
        <title>Comparative genomics yields insights into virulence evolution of Verticillium dahliae.</title>
        <authorList>
            <person name="Fan R."/>
            <person name="Armitage A.D."/>
            <person name="Cascant-Lopez E."/>
            <person name="Sobczyk M."/>
            <person name="Cockerton H.M."/>
            <person name="Harrison R.J."/>
        </authorList>
    </citation>
    <scope>NUCLEOTIDE SEQUENCE [LARGE SCALE GENOMIC DNA]</scope>
    <source>
        <strain evidence="3 5">12008</strain>
    </source>
</reference>
<evidence type="ECO:0000313" key="3">
    <source>
        <dbReference type="EMBL" id="PNH29687.1"/>
    </source>
</evidence>
<dbReference type="Proteomes" id="UP000236305">
    <property type="component" value="Unassembled WGS sequence"/>
</dbReference>
<accession>A0A2J8BY34</accession>
<protein>
    <recommendedName>
        <fullName evidence="1">methionyl-tRNA formyltransferase</fullName>
        <ecNumber evidence="1">2.1.2.9</ecNumber>
    </recommendedName>
</protein>
<dbReference type="CDD" id="cd08646">
    <property type="entry name" value="FMT_core_Met-tRNA-FMT_N"/>
    <property type="match status" value="1"/>
</dbReference>
<sequence>MGLFKNKVFEAHEFSIAALRALHHEHLRNPYLIESLDVVIRPGKPTGRGLKTVRQVPIKSTAQELGLPIHEINTFTGWTPSFNMNLIVAVSFGLLVPPRLLRSAQYGGLNLHPSLLPDLRGPAPLHHTLLLNRPFTGITLQTLHESKFDHGTILSQTSLPGLPVPPGTNLQALHDIVTPPAAEMLVQGLRDGVHVPPLKPVGRTPSQRDLAALRHAPKLTKQDRQVRWRAWAADDFATRETVLGPLWSELQTRRGRKRVLFEGLEAVAPLAGGDEAVKGRAGAFVAFETGADAGGSGGSVLVEEAVEVSYLEADDGSGSVLISAPGGGVVKVARIKIEGDKSKPAANTLAIHTNVGKAEFWKGSSDIHGEASS</sequence>
<dbReference type="EC" id="2.1.2.9" evidence="1"/>
<evidence type="ECO:0000259" key="2">
    <source>
        <dbReference type="Pfam" id="PF00551"/>
    </source>
</evidence>
<dbReference type="GO" id="GO:0004479">
    <property type="term" value="F:methionyl-tRNA formyltransferase activity"/>
    <property type="evidence" value="ECO:0007669"/>
    <property type="project" value="UniProtKB-EC"/>
</dbReference>
<evidence type="ECO:0000313" key="4">
    <source>
        <dbReference type="EMBL" id="RXG47376.1"/>
    </source>
</evidence>
<dbReference type="Gene3D" id="3.40.50.12230">
    <property type="match status" value="1"/>
</dbReference>
<gene>
    <name evidence="3" type="ORF">BJF96_g7047</name>
    <name evidence="4" type="ORF">VDGE_00046</name>
</gene>
<dbReference type="InterPro" id="IPR002376">
    <property type="entry name" value="Formyl_transf_N"/>
</dbReference>
<dbReference type="EMBL" id="RSDZ01000036">
    <property type="protein sequence ID" value="RXG47376.1"/>
    <property type="molecule type" value="Genomic_DNA"/>
</dbReference>
<evidence type="ECO:0000313" key="6">
    <source>
        <dbReference type="Proteomes" id="UP000288725"/>
    </source>
</evidence>
<dbReference type="InterPro" id="IPR041711">
    <property type="entry name" value="Met-tRNA-FMT_N"/>
</dbReference>
<feature type="domain" description="Formyl transferase N-terminal" evidence="2">
    <location>
        <begin position="33"/>
        <end position="160"/>
    </location>
</feature>